<dbReference type="Pfam" id="PF03816">
    <property type="entry name" value="LytR_cpsA_psr"/>
    <property type="match status" value="1"/>
</dbReference>
<feature type="region of interest" description="Disordered" evidence="2">
    <location>
        <begin position="305"/>
        <end position="324"/>
    </location>
</feature>
<evidence type="ECO:0000259" key="4">
    <source>
        <dbReference type="Pfam" id="PF03816"/>
    </source>
</evidence>
<dbReference type="PANTHER" id="PTHR33392">
    <property type="entry name" value="POLYISOPRENYL-TEICHOIC ACID--PEPTIDOGLYCAN TEICHOIC ACID TRANSFERASE TAGU"/>
    <property type="match status" value="1"/>
</dbReference>
<accession>A0ABN5PRJ9</accession>
<comment type="similarity">
    <text evidence="1">Belongs to the LytR/CpsA/Psr (LCP) family.</text>
</comment>
<protein>
    <submittedName>
        <fullName evidence="5">LytR family transcriptional regulator</fullName>
    </submittedName>
</protein>
<dbReference type="Gene3D" id="3.40.630.190">
    <property type="entry name" value="LCP protein"/>
    <property type="match status" value="1"/>
</dbReference>
<dbReference type="InterPro" id="IPR004474">
    <property type="entry name" value="LytR_CpsA_psr"/>
</dbReference>
<proteinExistence type="inferred from homology"/>
<organism evidence="5 6">
    <name type="scientific">Actinomyces lilanjuaniae</name>
    <dbReference type="NCBI Taxonomy" id="2321394"/>
    <lineage>
        <taxon>Bacteria</taxon>
        <taxon>Bacillati</taxon>
        <taxon>Actinomycetota</taxon>
        <taxon>Actinomycetes</taxon>
        <taxon>Actinomycetales</taxon>
        <taxon>Actinomycetaceae</taxon>
        <taxon>Actinomyces</taxon>
    </lineage>
</organism>
<gene>
    <name evidence="5" type="ORF">D5R93_04355</name>
</gene>
<dbReference type="PANTHER" id="PTHR33392:SF6">
    <property type="entry name" value="POLYISOPRENYL-TEICHOIC ACID--PEPTIDOGLYCAN TEICHOIC ACID TRANSFERASE TAGU"/>
    <property type="match status" value="1"/>
</dbReference>
<dbReference type="RefSeq" id="WP_120203999.1">
    <property type="nucleotide sequence ID" value="NZ_CP032514.1"/>
</dbReference>
<keyword evidence="3" id="KW-0812">Transmembrane</keyword>
<evidence type="ECO:0000313" key="6">
    <source>
        <dbReference type="Proteomes" id="UP000273001"/>
    </source>
</evidence>
<evidence type="ECO:0000256" key="2">
    <source>
        <dbReference type="SAM" id="MobiDB-lite"/>
    </source>
</evidence>
<feature type="transmembrane region" description="Helical" evidence="3">
    <location>
        <begin position="29"/>
        <end position="49"/>
    </location>
</feature>
<reference evidence="5 6" key="1">
    <citation type="submission" date="2018-09" db="EMBL/GenBank/DDBJ databases">
        <authorList>
            <person name="Li J."/>
        </authorList>
    </citation>
    <scope>NUCLEOTIDE SEQUENCE [LARGE SCALE GENOMIC DNA]</scope>
    <source>
        <strain evidence="5 6">2129</strain>
    </source>
</reference>
<keyword evidence="3" id="KW-1133">Transmembrane helix</keyword>
<dbReference type="Proteomes" id="UP000273001">
    <property type="component" value="Chromosome"/>
</dbReference>
<feature type="region of interest" description="Disordered" evidence="2">
    <location>
        <begin position="1"/>
        <end position="20"/>
    </location>
</feature>
<evidence type="ECO:0000256" key="1">
    <source>
        <dbReference type="ARBA" id="ARBA00006068"/>
    </source>
</evidence>
<feature type="compositionally biased region" description="Basic and acidic residues" evidence="2">
    <location>
        <begin position="309"/>
        <end position="321"/>
    </location>
</feature>
<feature type="domain" description="Cell envelope-related transcriptional attenuator" evidence="4">
    <location>
        <begin position="114"/>
        <end position="229"/>
    </location>
</feature>
<evidence type="ECO:0000256" key="3">
    <source>
        <dbReference type="SAM" id="Phobius"/>
    </source>
</evidence>
<evidence type="ECO:0000313" key="5">
    <source>
        <dbReference type="EMBL" id="AYD89482.1"/>
    </source>
</evidence>
<keyword evidence="6" id="KW-1185">Reference proteome</keyword>
<feature type="compositionally biased region" description="Low complexity" evidence="2">
    <location>
        <begin position="10"/>
        <end position="20"/>
    </location>
</feature>
<keyword evidence="3" id="KW-0472">Membrane</keyword>
<name>A0ABN5PRJ9_9ACTO</name>
<dbReference type="EMBL" id="CP032514">
    <property type="protein sequence ID" value="AYD89482.1"/>
    <property type="molecule type" value="Genomic_DNA"/>
</dbReference>
<sequence length="380" mass="40276">MTRSHHSRAGGRAPDGALPPARRRRRASLYATLLVLVLVVAGGADVAVLSSRPQRVDVTMPTSVPSATLSPDSAQDRQPEQTWLVLGVDSRETVPEGPDYYGSASEVPGSRADVLALVQPRQGGLTVLTLPRDLVLLDADGSMERLATSYLSGAQRTVDLLCRGLGVSTTHLVVLDMAQFAAVIDSLGGLEVEVPEPVKDSYTGLSLPSAGRQRLSGSQALALVRSRHPEVLQGQTWTALSPQEGKSRRNEYITSVMTATLSAVREQTRTPWGAHRLAHELASHLTLDTGTGTTDMVSLARALASAPDTGHDRGARHDDTRAQTSHGLEIVDVPVLETDTGQNQDSPGNDVSIVAFADDTTMEVLAEHGHSPGSCTTGSR</sequence>
<dbReference type="InterPro" id="IPR050922">
    <property type="entry name" value="LytR/CpsA/Psr_CW_biosynth"/>
</dbReference>